<dbReference type="PROSITE" id="PS50011">
    <property type="entry name" value="PROTEIN_KINASE_DOM"/>
    <property type="match status" value="1"/>
</dbReference>
<keyword evidence="5" id="KW-0808">Transferase</keyword>
<keyword evidence="7" id="KW-0418">Kinase</keyword>
<dbReference type="Gene3D" id="1.10.510.10">
    <property type="entry name" value="Transferase(Phosphotransferase) domain 1"/>
    <property type="match status" value="1"/>
</dbReference>
<dbReference type="GO" id="GO:0033209">
    <property type="term" value="P:tumor necrosis factor-mediated signaling pathway"/>
    <property type="evidence" value="ECO:0007669"/>
    <property type="project" value="TreeGrafter"/>
</dbReference>
<dbReference type="OrthoDB" id="267381at2759"/>
<accession>A0A9P0B3T3</accession>
<dbReference type="GO" id="GO:0008385">
    <property type="term" value="C:IkappaB kinase complex"/>
    <property type="evidence" value="ECO:0007669"/>
    <property type="project" value="TreeGrafter"/>
</dbReference>
<organism evidence="11 12">
    <name type="scientific">Brassicogethes aeneus</name>
    <name type="common">Rape pollen beetle</name>
    <name type="synonym">Meligethes aeneus</name>
    <dbReference type="NCBI Taxonomy" id="1431903"/>
    <lineage>
        <taxon>Eukaryota</taxon>
        <taxon>Metazoa</taxon>
        <taxon>Ecdysozoa</taxon>
        <taxon>Arthropoda</taxon>
        <taxon>Hexapoda</taxon>
        <taxon>Insecta</taxon>
        <taxon>Pterygota</taxon>
        <taxon>Neoptera</taxon>
        <taxon>Endopterygota</taxon>
        <taxon>Coleoptera</taxon>
        <taxon>Polyphaga</taxon>
        <taxon>Cucujiformia</taxon>
        <taxon>Nitidulidae</taxon>
        <taxon>Meligethinae</taxon>
        <taxon>Brassicogethes</taxon>
    </lineage>
</organism>
<evidence type="ECO:0000256" key="5">
    <source>
        <dbReference type="ARBA" id="ARBA00022679"/>
    </source>
</evidence>
<evidence type="ECO:0000256" key="6">
    <source>
        <dbReference type="ARBA" id="ARBA00022741"/>
    </source>
</evidence>
<keyword evidence="8" id="KW-0067">ATP-binding</keyword>
<protein>
    <recommendedName>
        <fullName evidence="2">IkappaB kinase</fullName>
        <ecNumber evidence="2">2.7.11.10</ecNumber>
    </recommendedName>
</protein>
<evidence type="ECO:0000313" key="12">
    <source>
        <dbReference type="Proteomes" id="UP001154078"/>
    </source>
</evidence>
<dbReference type="InterPro" id="IPR011009">
    <property type="entry name" value="Kinase-like_dom_sf"/>
</dbReference>
<dbReference type="EC" id="2.7.11.10" evidence="2"/>
<name>A0A9P0B3T3_BRAAE</name>
<evidence type="ECO:0000256" key="2">
    <source>
        <dbReference type="ARBA" id="ARBA00012442"/>
    </source>
</evidence>
<comment type="subcellular location">
    <subcellularLocation>
        <location evidence="1">Cytoplasm</location>
    </subcellularLocation>
</comment>
<dbReference type="AlphaFoldDB" id="A0A9P0B3T3"/>
<dbReference type="Pfam" id="PF00069">
    <property type="entry name" value="Pkinase"/>
    <property type="match status" value="1"/>
</dbReference>
<dbReference type="EMBL" id="OV121135">
    <property type="protein sequence ID" value="CAH0554672.1"/>
    <property type="molecule type" value="Genomic_DNA"/>
</dbReference>
<dbReference type="Proteomes" id="UP001154078">
    <property type="component" value="Chromosome 4"/>
</dbReference>
<dbReference type="SMART" id="SM00220">
    <property type="entry name" value="S_TKc"/>
    <property type="match status" value="1"/>
</dbReference>
<keyword evidence="6" id="KW-0547">Nucleotide-binding</keyword>
<reference evidence="11" key="1">
    <citation type="submission" date="2021-12" db="EMBL/GenBank/DDBJ databases">
        <authorList>
            <person name="King R."/>
        </authorList>
    </citation>
    <scope>NUCLEOTIDE SEQUENCE</scope>
</reference>
<dbReference type="PROSITE" id="PS00108">
    <property type="entry name" value="PROTEIN_KINASE_ST"/>
    <property type="match status" value="1"/>
</dbReference>
<sequence length="697" mass="81544">MNECQCYGDWRKISELGSGAFGIVSLWKHKQTNEYIAVKKCKFERKDSLTERQKQRWINEVDIMKTMNHPNIIAFKEIPPILKEGLHKKNITKLPILSMEYCDKGNLRTVLRKTKNCCGLSEIEVRDILLDITNGIEFLHKNSITHRDIKPDNIVLHNCMTRESNTIYKIIDLGYAKDLNDTIVSFVGTLDYLAPEICQGKQYNYAVDYWSLGVLFFEVICGVHPFLPGKSLPERFQYIKGKDPEIICIYETNASGSFKSSKEILKYNQISSCLKTNIELWLKQVLQFNPQEREKNFPNGLTVFQQMRSIVNKRMLNVFWLHKLELYSYEIQDSTLIGTLKQWIQRDTKVEKEKFVVLFSKNINPVPDDHLVVDYLSPNNNVYVIRKDCFFNKDSAYNFPFYVRKLFEGSLNFGPKEVVNLCHQSIFYLQNDHKTIVYIKKSINLYIAYIKNLCLVSQQKYITVKKDFNDLSLVLRKLNLSFESCHDHSLRLKYIDVLDKTEKCLDELKMLNGRLHTDWNHSQKTVELYGVVDDVMKKCDVDSIYQNFVMMVEKNEIKSDDLKKVTQTISKAIKMKDDFLNSKRLQPYMKALHHILNSLEKLIKSMFDLDQQITTINSNLNDLDFLLKSAASSIKPNLPSVKPKQNESSHMEPTKNGRIFKKIDTKFILEENHSLRNEWSILINNIFCNDLFTDKFE</sequence>
<dbReference type="PANTHER" id="PTHR22969:SF17">
    <property type="entry name" value="INHIBITOR OF NUCLEAR FACTOR KAPPA-B KINASE SUBUNIT BETA"/>
    <property type="match status" value="1"/>
</dbReference>
<evidence type="ECO:0000259" key="10">
    <source>
        <dbReference type="PROSITE" id="PS50011"/>
    </source>
</evidence>
<feature type="domain" description="Protein kinase" evidence="10">
    <location>
        <begin position="10"/>
        <end position="305"/>
    </location>
</feature>
<keyword evidence="4" id="KW-0723">Serine/threonine-protein kinase</keyword>
<dbReference type="SUPFAM" id="SSF56112">
    <property type="entry name" value="Protein kinase-like (PK-like)"/>
    <property type="match status" value="1"/>
</dbReference>
<dbReference type="GO" id="GO:0045944">
    <property type="term" value="P:positive regulation of transcription by RNA polymerase II"/>
    <property type="evidence" value="ECO:0007669"/>
    <property type="project" value="TreeGrafter"/>
</dbReference>
<keyword evidence="3" id="KW-0963">Cytoplasm</keyword>
<dbReference type="GO" id="GO:0005524">
    <property type="term" value="F:ATP binding"/>
    <property type="evidence" value="ECO:0007669"/>
    <property type="project" value="UniProtKB-KW"/>
</dbReference>
<proteinExistence type="predicted"/>
<gene>
    <name evidence="11" type="ORF">MELIAE_LOCUS6211</name>
</gene>
<dbReference type="GO" id="GO:0008384">
    <property type="term" value="F:IkappaB kinase activity"/>
    <property type="evidence" value="ECO:0007669"/>
    <property type="project" value="UniProtKB-EC"/>
</dbReference>
<evidence type="ECO:0000256" key="4">
    <source>
        <dbReference type="ARBA" id="ARBA00022527"/>
    </source>
</evidence>
<evidence type="ECO:0000256" key="7">
    <source>
        <dbReference type="ARBA" id="ARBA00022777"/>
    </source>
</evidence>
<evidence type="ECO:0000256" key="9">
    <source>
        <dbReference type="ARBA" id="ARBA00048789"/>
    </source>
</evidence>
<evidence type="ECO:0000256" key="8">
    <source>
        <dbReference type="ARBA" id="ARBA00022840"/>
    </source>
</evidence>
<dbReference type="InterPro" id="IPR008271">
    <property type="entry name" value="Ser/Thr_kinase_AS"/>
</dbReference>
<dbReference type="InterPro" id="IPR051180">
    <property type="entry name" value="IKK"/>
</dbReference>
<comment type="catalytic activity">
    <reaction evidence="9">
        <text>L-seryl-[I-kappa-B protein] + ATP = O-phospho-L-seryl-[I-kappa-B protein] + ADP + H(+)</text>
        <dbReference type="Rhea" id="RHEA:19073"/>
        <dbReference type="Rhea" id="RHEA-COMP:13698"/>
        <dbReference type="Rhea" id="RHEA-COMP:13699"/>
        <dbReference type="ChEBI" id="CHEBI:15378"/>
        <dbReference type="ChEBI" id="CHEBI:29999"/>
        <dbReference type="ChEBI" id="CHEBI:30616"/>
        <dbReference type="ChEBI" id="CHEBI:83421"/>
        <dbReference type="ChEBI" id="CHEBI:456216"/>
        <dbReference type="EC" id="2.7.11.10"/>
    </reaction>
</comment>
<evidence type="ECO:0000313" key="11">
    <source>
        <dbReference type="EMBL" id="CAH0554672.1"/>
    </source>
</evidence>
<evidence type="ECO:0000256" key="1">
    <source>
        <dbReference type="ARBA" id="ARBA00004496"/>
    </source>
</evidence>
<evidence type="ECO:0000256" key="3">
    <source>
        <dbReference type="ARBA" id="ARBA00022490"/>
    </source>
</evidence>
<keyword evidence="12" id="KW-1185">Reference proteome</keyword>
<dbReference type="InterPro" id="IPR000719">
    <property type="entry name" value="Prot_kinase_dom"/>
</dbReference>
<dbReference type="PANTHER" id="PTHR22969">
    <property type="entry name" value="IKB KINASE"/>
    <property type="match status" value="1"/>
</dbReference>